<feature type="region of interest" description="Disordered" evidence="5">
    <location>
        <begin position="352"/>
        <end position="372"/>
    </location>
</feature>
<evidence type="ECO:0000256" key="4">
    <source>
        <dbReference type="SAM" id="Coils"/>
    </source>
</evidence>
<dbReference type="InterPro" id="IPR000209">
    <property type="entry name" value="Peptidase_S8/S53_dom"/>
</dbReference>
<dbReference type="GO" id="GO:0006508">
    <property type="term" value="P:proteolysis"/>
    <property type="evidence" value="ECO:0007669"/>
    <property type="project" value="UniProtKB-KW"/>
</dbReference>
<keyword evidence="2" id="KW-0378">Hydrolase</keyword>
<accession>A0AAN6V7U5</accession>
<feature type="region of interest" description="Disordered" evidence="5">
    <location>
        <begin position="959"/>
        <end position="1035"/>
    </location>
</feature>
<comment type="caution">
    <text evidence="7">The sequence shown here is derived from an EMBL/GenBank/DDBJ whole genome shotgun (WGS) entry which is preliminary data.</text>
</comment>
<keyword evidence="1" id="KW-0645">Protease</keyword>
<dbReference type="SUPFAM" id="SSF52743">
    <property type="entry name" value="Subtilisin-like"/>
    <property type="match status" value="1"/>
</dbReference>
<keyword evidence="8" id="KW-1185">Reference proteome</keyword>
<name>A0AAN6V7U5_9PEZI</name>
<dbReference type="Pfam" id="PF00082">
    <property type="entry name" value="Peptidase_S8"/>
    <property type="match status" value="1"/>
</dbReference>
<feature type="coiled-coil region" evidence="4">
    <location>
        <begin position="652"/>
        <end position="679"/>
    </location>
</feature>
<feature type="compositionally biased region" description="Basic and acidic residues" evidence="5">
    <location>
        <begin position="352"/>
        <end position="369"/>
    </location>
</feature>
<evidence type="ECO:0000313" key="8">
    <source>
        <dbReference type="Proteomes" id="UP001302676"/>
    </source>
</evidence>
<keyword evidence="4" id="KW-0175">Coiled coil</keyword>
<evidence type="ECO:0000256" key="2">
    <source>
        <dbReference type="ARBA" id="ARBA00022801"/>
    </source>
</evidence>
<evidence type="ECO:0000256" key="3">
    <source>
        <dbReference type="ARBA" id="ARBA00022825"/>
    </source>
</evidence>
<dbReference type="PRINTS" id="PR00723">
    <property type="entry name" value="SUBTILISIN"/>
</dbReference>
<dbReference type="GO" id="GO:0004252">
    <property type="term" value="F:serine-type endopeptidase activity"/>
    <property type="evidence" value="ECO:0007669"/>
    <property type="project" value="InterPro"/>
</dbReference>
<evidence type="ECO:0000256" key="5">
    <source>
        <dbReference type="SAM" id="MobiDB-lite"/>
    </source>
</evidence>
<feature type="compositionally biased region" description="Acidic residues" evidence="5">
    <location>
        <begin position="968"/>
        <end position="978"/>
    </location>
</feature>
<dbReference type="RefSeq" id="XP_062639849.1">
    <property type="nucleotide sequence ID" value="XM_062779659.1"/>
</dbReference>
<dbReference type="EMBL" id="MU853561">
    <property type="protein sequence ID" value="KAK4146478.1"/>
    <property type="molecule type" value="Genomic_DNA"/>
</dbReference>
<proteinExistence type="predicted"/>
<dbReference type="AlphaFoldDB" id="A0AAN6V7U5"/>
<organism evidence="7 8">
    <name type="scientific">Dichotomopilus funicola</name>
    <dbReference type="NCBI Taxonomy" id="1934379"/>
    <lineage>
        <taxon>Eukaryota</taxon>
        <taxon>Fungi</taxon>
        <taxon>Dikarya</taxon>
        <taxon>Ascomycota</taxon>
        <taxon>Pezizomycotina</taxon>
        <taxon>Sordariomycetes</taxon>
        <taxon>Sordariomycetidae</taxon>
        <taxon>Sordariales</taxon>
        <taxon>Chaetomiaceae</taxon>
        <taxon>Dichotomopilus</taxon>
    </lineage>
</organism>
<dbReference type="Gene3D" id="3.40.50.200">
    <property type="entry name" value="Peptidase S8/S53 domain"/>
    <property type="match status" value="1"/>
</dbReference>
<gene>
    <name evidence="7" type="ORF">C8A04DRAFT_25702</name>
</gene>
<reference evidence="7" key="2">
    <citation type="submission" date="2023-05" db="EMBL/GenBank/DDBJ databases">
        <authorList>
            <consortium name="Lawrence Berkeley National Laboratory"/>
            <person name="Steindorff A."/>
            <person name="Hensen N."/>
            <person name="Bonometti L."/>
            <person name="Westerberg I."/>
            <person name="Brannstrom I.O."/>
            <person name="Guillou S."/>
            <person name="Cros-Aarteil S."/>
            <person name="Calhoun S."/>
            <person name="Haridas S."/>
            <person name="Kuo A."/>
            <person name="Mondo S."/>
            <person name="Pangilinan J."/>
            <person name="Riley R."/>
            <person name="Labutti K."/>
            <person name="Andreopoulos B."/>
            <person name="Lipzen A."/>
            <person name="Chen C."/>
            <person name="Yanf M."/>
            <person name="Daum C."/>
            <person name="Ng V."/>
            <person name="Clum A."/>
            <person name="Ohm R."/>
            <person name="Martin F."/>
            <person name="Silar P."/>
            <person name="Natvig D."/>
            <person name="Lalanne C."/>
            <person name="Gautier V."/>
            <person name="Ament-Velasquez S.L."/>
            <person name="Kruys A."/>
            <person name="Hutchinson M.I."/>
            <person name="Powell A.J."/>
            <person name="Barry K."/>
            <person name="Miller A.N."/>
            <person name="Grigoriev I.V."/>
            <person name="Debuchy R."/>
            <person name="Gladieux P."/>
            <person name="Thoren M.H."/>
            <person name="Johannesson H."/>
        </authorList>
    </citation>
    <scope>NUCLEOTIDE SEQUENCE</scope>
    <source>
        <strain evidence="7">CBS 141.50</strain>
    </source>
</reference>
<dbReference type="InterPro" id="IPR036852">
    <property type="entry name" value="Peptidase_S8/S53_dom_sf"/>
</dbReference>
<feature type="domain" description="Peptidase S8/S53" evidence="6">
    <location>
        <begin position="749"/>
        <end position="891"/>
    </location>
</feature>
<feature type="region of interest" description="Disordered" evidence="5">
    <location>
        <begin position="1"/>
        <end position="71"/>
    </location>
</feature>
<dbReference type="Proteomes" id="UP001302676">
    <property type="component" value="Unassembled WGS sequence"/>
</dbReference>
<protein>
    <recommendedName>
        <fullName evidence="6">Peptidase S8/S53 domain-containing protein</fullName>
    </recommendedName>
</protein>
<evidence type="ECO:0000313" key="7">
    <source>
        <dbReference type="EMBL" id="KAK4146478.1"/>
    </source>
</evidence>
<dbReference type="InterPro" id="IPR015500">
    <property type="entry name" value="Peptidase_S8_subtilisin-rel"/>
</dbReference>
<dbReference type="GeneID" id="87816272"/>
<sequence length="1120" mass="123801">MHNPHPVPSKGGMDVSERAGDKAEVGKPEGGDEKQRIARRDSADDVPAGKKPTAGAPSHYRGSPKPGANVRRKRDICEELRELVNHDDSDEAFERFRADKDFQGAFKTDKERKASRSQTSWQVSKGNILHQLVAGSREWELDDISKVLARIFKKPKGGRGLKVLLEDDPGDGTPVFLALAAGTNCNPRFISALLKLDPLPSNLGKVLCKPSRHHNEPYCLHATLRSTTRSNFADIKKIIELMRRHKPKETGTKPVLPFEDKNRDGNTALHLAIRAAPVFRSTHGSNDAIEPQFFDVKEALELIEILIEAHPKTLEVKSQVPVDNRPSAGRRSVDRTPYQERIFQLTEQFKRDRATHSDPVPDGHRDGPESGRASTLIKNKALSVRDYLFMDDFRRYVINDPVASYISYYCIKHLPRELVMACLYRRGEELLTEFDLLGFPRNMISETYLRSLETHVRFEQTLKYVALPRLVYEPPTAGTSPNQAMSSDALSRKKSSNFGRIFQWLHDRNVRRIERVTVEEQEASDQDLTIIKCLKDFRVEVWEWTKMDLSAEVIAMSSVDVREIRLHSSGNQAVLRGWCAPEGFANKTRFPKLTTIFVSFYEGQEDRQTLQEYGMELKSSLETRKSQWPAEKASALQALAQQAIELAETATATQYSNEHQQHADKISQLKSKLEKLLKREATAETYDAPNSSDGTDGLTVEFDIIPRGMAGSASTTDRRAVKSGEGGRITRTKELTSFFRNTVARKDPKAVKIAVIDDGMDSALHIVDGSHAKVFAGNSFCTSLSDSMNAYYVPQGSHGTRVASVICQICPKVDLCIARLDEQNLRGGERVINPLSAARAIEWVIECGVDIICMSWTIETSGEDTLDPLKTAIKAAKDKGIIMFCSASDQGGSSRLDCYPGAFSNQDGHHCIRIGEKILIKDSDGTSDHQTGSSYATAVAVGLAGLLIYCTMALGSGIPPSSRHRAEDNDDGGYEDGQDAATIGDADSQYNDGNGGEVDSDSDESEVNGHVGGAAAGENGNVGEPPAPPPTAAATSTIPEEFNWDRRLMYSMFRNMAHSATGAAATKLIMPEKYIIETLKKSLKCQQNLGRLKWDATFQAALGNLLKELKVSSSFRLPAS</sequence>
<feature type="compositionally biased region" description="Basic and acidic residues" evidence="5">
    <location>
        <begin position="15"/>
        <end position="43"/>
    </location>
</feature>
<keyword evidence="3" id="KW-0720">Serine protease</keyword>
<evidence type="ECO:0000256" key="1">
    <source>
        <dbReference type="ARBA" id="ARBA00022670"/>
    </source>
</evidence>
<reference evidence="7" key="1">
    <citation type="journal article" date="2023" name="Mol. Phylogenet. Evol.">
        <title>Genome-scale phylogeny and comparative genomics of the fungal order Sordariales.</title>
        <authorList>
            <person name="Hensen N."/>
            <person name="Bonometti L."/>
            <person name="Westerberg I."/>
            <person name="Brannstrom I.O."/>
            <person name="Guillou S."/>
            <person name="Cros-Aarteil S."/>
            <person name="Calhoun S."/>
            <person name="Haridas S."/>
            <person name="Kuo A."/>
            <person name="Mondo S."/>
            <person name="Pangilinan J."/>
            <person name="Riley R."/>
            <person name="LaButti K."/>
            <person name="Andreopoulos B."/>
            <person name="Lipzen A."/>
            <person name="Chen C."/>
            <person name="Yan M."/>
            <person name="Daum C."/>
            <person name="Ng V."/>
            <person name="Clum A."/>
            <person name="Steindorff A."/>
            <person name="Ohm R.A."/>
            <person name="Martin F."/>
            <person name="Silar P."/>
            <person name="Natvig D.O."/>
            <person name="Lalanne C."/>
            <person name="Gautier V."/>
            <person name="Ament-Velasquez S.L."/>
            <person name="Kruys A."/>
            <person name="Hutchinson M.I."/>
            <person name="Powell A.J."/>
            <person name="Barry K."/>
            <person name="Miller A.N."/>
            <person name="Grigoriev I.V."/>
            <person name="Debuchy R."/>
            <person name="Gladieux P."/>
            <person name="Hiltunen Thoren M."/>
            <person name="Johannesson H."/>
        </authorList>
    </citation>
    <scope>NUCLEOTIDE SEQUENCE</scope>
    <source>
        <strain evidence="7">CBS 141.50</strain>
    </source>
</reference>
<evidence type="ECO:0000259" key="6">
    <source>
        <dbReference type="Pfam" id="PF00082"/>
    </source>
</evidence>